<dbReference type="EMBL" id="CAJVCH010536757">
    <property type="protein sequence ID" value="CAG7825571.1"/>
    <property type="molecule type" value="Genomic_DNA"/>
</dbReference>
<accession>A0A8J2L1I5</accession>
<proteinExistence type="predicted"/>
<keyword evidence="1" id="KW-0732">Signal</keyword>
<evidence type="ECO:0000313" key="2">
    <source>
        <dbReference type="EMBL" id="CAG7825571.1"/>
    </source>
</evidence>
<evidence type="ECO:0008006" key="4">
    <source>
        <dbReference type="Google" id="ProtNLM"/>
    </source>
</evidence>
<feature type="chain" id="PRO_5035148965" description="Secreted protein" evidence="1">
    <location>
        <begin position="24"/>
        <end position="90"/>
    </location>
</feature>
<protein>
    <recommendedName>
        <fullName evidence="4">Secreted protein</fullName>
    </recommendedName>
</protein>
<dbReference type="Proteomes" id="UP000708208">
    <property type="component" value="Unassembled WGS sequence"/>
</dbReference>
<evidence type="ECO:0000313" key="3">
    <source>
        <dbReference type="Proteomes" id="UP000708208"/>
    </source>
</evidence>
<reference evidence="2" key="1">
    <citation type="submission" date="2021-06" db="EMBL/GenBank/DDBJ databases">
        <authorList>
            <person name="Hodson N. C."/>
            <person name="Mongue J. A."/>
            <person name="Jaron S. K."/>
        </authorList>
    </citation>
    <scope>NUCLEOTIDE SEQUENCE</scope>
</reference>
<gene>
    <name evidence="2" type="ORF">AFUS01_LOCUS35674</name>
</gene>
<dbReference type="AlphaFoldDB" id="A0A8J2L1I5"/>
<organism evidence="2 3">
    <name type="scientific">Allacma fusca</name>
    <dbReference type="NCBI Taxonomy" id="39272"/>
    <lineage>
        <taxon>Eukaryota</taxon>
        <taxon>Metazoa</taxon>
        <taxon>Ecdysozoa</taxon>
        <taxon>Arthropoda</taxon>
        <taxon>Hexapoda</taxon>
        <taxon>Collembola</taxon>
        <taxon>Symphypleona</taxon>
        <taxon>Sminthuridae</taxon>
        <taxon>Allacma</taxon>
    </lineage>
</organism>
<name>A0A8J2L1I5_9HEXA</name>
<comment type="caution">
    <text evidence="2">The sequence shown here is derived from an EMBL/GenBank/DDBJ whole genome shotgun (WGS) entry which is preliminary data.</text>
</comment>
<sequence>MAFLKTIQIVLVVIASGVISSESHQPPPPNNMCYKERPSLYGPAALRYQHTMVDATGQKCYKTLSNRQMTTMLAKTWLNELSANASAEVQ</sequence>
<evidence type="ECO:0000256" key="1">
    <source>
        <dbReference type="SAM" id="SignalP"/>
    </source>
</evidence>
<keyword evidence="3" id="KW-1185">Reference proteome</keyword>
<feature type="signal peptide" evidence="1">
    <location>
        <begin position="1"/>
        <end position="23"/>
    </location>
</feature>